<name>A0ABZ2BHP1_9HYPH</name>
<dbReference type="RefSeq" id="WP_331376010.1">
    <property type="nucleotide sequence ID" value="NZ_CP133152.1"/>
</dbReference>
<keyword evidence="2" id="KW-1185">Reference proteome</keyword>
<protein>
    <recommendedName>
        <fullName evidence="3">Adenylate cyclase</fullName>
    </recommendedName>
</protein>
<dbReference type="Proteomes" id="UP001432360">
    <property type="component" value="Plasmid pSchITTGS70d"/>
</dbReference>
<geneLocation type="plasmid" evidence="1 2">
    <name>pSchITTGS70d</name>
</geneLocation>
<evidence type="ECO:0000313" key="1">
    <source>
        <dbReference type="EMBL" id="WVT06989.1"/>
    </source>
</evidence>
<evidence type="ECO:0000313" key="2">
    <source>
        <dbReference type="Proteomes" id="UP001432360"/>
    </source>
</evidence>
<dbReference type="EMBL" id="CP133152">
    <property type="protein sequence ID" value="WVT06989.1"/>
    <property type="molecule type" value="Genomic_DNA"/>
</dbReference>
<accession>A0ABZ2BHP1</accession>
<reference evidence="1" key="1">
    <citation type="submission" date="2023-08" db="EMBL/GenBank/DDBJ databases">
        <title>Complete genome sequence of Sinorhizobium chiapanecum ITTG S70 isolated from Acaciella angustissima nodules in Chiapas-Mexico.</title>
        <authorList>
            <person name="Rincon-Rosales R."/>
            <person name="Rogel M.A."/>
            <person name="Rincon-Medina C.I."/>
            <person name="Guerrero G."/>
            <person name="Manzano-Gomez L.A."/>
            <person name="Lopez-Lopez A."/>
            <person name="Rincon Molina F.A."/>
            <person name="Martinez-Romero E."/>
        </authorList>
    </citation>
    <scope>NUCLEOTIDE SEQUENCE</scope>
    <source>
        <strain evidence="1">ITTG S70</strain>
        <plasmid evidence="1">pSchITTGS70d</plasmid>
    </source>
</reference>
<organism evidence="1 2">
    <name type="scientific">Sinorhizobium chiapasense</name>
    <dbReference type="NCBI Taxonomy" id="501572"/>
    <lineage>
        <taxon>Bacteria</taxon>
        <taxon>Pseudomonadati</taxon>
        <taxon>Pseudomonadota</taxon>
        <taxon>Alphaproteobacteria</taxon>
        <taxon>Hyphomicrobiales</taxon>
        <taxon>Rhizobiaceae</taxon>
        <taxon>Sinorhizobium/Ensifer group</taxon>
        <taxon>Sinorhizobium</taxon>
    </lineage>
</organism>
<evidence type="ECO:0008006" key="3">
    <source>
        <dbReference type="Google" id="ProtNLM"/>
    </source>
</evidence>
<proteinExistence type="predicted"/>
<gene>
    <name evidence="1" type="ORF">RB548_29915</name>
</gene>
<sequence>MVSPQQVSEELGVRYVLEGSVQRAGEQLRINAQLIDSFSGGHVWAGKFDGTLADAFALQDEVTGGIADALALRLQPDEQMALGRKETTVPAAFDAFLRGWEHYRRMTPEDSVKAVPYYEQATALDPAYGRAYAAAAMAYAHLYAGAASPLPGDHPC</sequence>
<keyword evidence="1" id="KW-0614">Plasmid</keyword>